<keyword evidence="3" id="KW-1185">Reference proteome</keyword>
<gene>
    <name evidence="2" type="ORF">M422DRAFT_264118</name>
</gene>
<reference evidence="2 3" key="1">
    <citation type="submission" date="2014-06" db="EMBL/GenBank/DDBJ databases">
        <title>Evolutionary Origins and Diversification of the Mycorrhizal Mutualists.</title>
        <authorList>
            <consortium name="DOE Joint Genome Institute"/>
            <consortium name="Mycorrhizal Genomics Consortium"/>
            <person name="Kohler A."/>
            <person name="Kuo A."/>
            <person name="Nagy L.G."/>
            <person name="Floudas D."/>
            <person name="Copeland A."/>
            <person name="Barry K.W."/>
            <person name="Cichocki N."/>
            <person name="Veneault-Fourrey C."/>
            <person name="LaButti K."/>
            <person name="Lindquist E.A."/>
            <person name="Lipzen A."/>
            <person name="Lundell T."/>
            <person name="Morin E."/>
            <person name="Murat C."/>
            <person name="Riley R."/>
            <person name="Ohm R."/>
            <person name="Sun H."/>
            <person name="Tunlid A."/>
            <person name="Henrissat B."/>
            <person name="Grigoriev I.V."/>
            <person name="Hibbett D.S."/>
            <person name="Martin F."/>
        </authorList>
    </citation>
    <scope>NUCLEOTIDE SEQUENCE [LARGE SCALE GENOMIC DNA]</scope>
    <source>
        <strain evidence="2 3">SS14</strain>
    </source>
</reference>
<proteinExistence type="predicted"/>
<feature type="non-terminal residue" evidence="2">
    <location>
        <position position="250"/>
    </location>
</feature>
<sequence>TLRRILRHVEAEKNELHSHNKLQQKQLAEKENERPESQPGSKKVTKKTVTLSLDESEFNDLKLIASKFTYLSFLWIRKLPYTFKLSLDPDYTVETRFNDTKNICQGQLQELLEAIPSKWHELMKEDHFQTFFRNLVRRETGSAIFECLDADLATSEARFKKFSILIGWTEEGYDPLCPLLYDSEAIHDRDTIFRNPLLFKTWKALVQGPSSVKGGAFSGSRTTLQMMWNIEEITPGAIAASSIFLSLTWI</sequence>
<accession>A0A0C9TTX9</accession>
<dbReference type="EMBL" id="KN837207">
    <property type="protein sequence ID" value="KIJ33828.1"/>
    <property type="molecule type" value="Genomic_DNA"/>
</dbReference>
<organism evidence="2 3">
    <name type="scientific">Sphaerobolus stellatus (strain SS14)</name>
    <dbReference type="NCBI Taxonomy" id="990650"/>
    <lineage>
        <taxon>Eukaryota</taxon>
        <taxon>Fungi</taxon>
        <taxon>Dikarya</taxon>
        <taxon>Basidiomycota</taxon>
        <taxon>Agaricomycotina</taxon>
        <taxon>Agaricomycetes</taxon>
        <taxon>Phallomycetidae</taxon>
        <taxon>Geastrales</taxon>
        <taxon>Sphaerobolaceae</taxon>
        <taxon>Sphaerobolus</taxon>
    </lineage>
</organism>
<feature type="compositionally biased region" description="Basic and acidic residues" evidence="1">
    <location>
        <begin position="27"/>
        <end position="36"/>
    </location>
</feature>
<evidence type="ECO:0000256" key="1">
    <source>
        <dbReference type="SAM" id="MobiDB-lite"/>
    </source>
</evidence>
<dbReference type="OrthoDB" id="3248009at2759"/>
<dbReference type="Proteomes" id="UP000054279">
    <property type="component" value="Unassembled WGS sequence"/>
</dbReference>
<evidence type="ECO:0000313" key="3">
    <source>
        <dbReference type="Proteomes" id="UP000054279"/>
    </source>
</evidence>
<dbReference type="HOGENOM" id="CLU_1113651_0_0_1"/>
<dbReference type="AlphaFoldDB" id="A0A0C9TTX9"/>
<name>A0A0C9TTX9_SPHS4</name>
<protein>
    <submittedName>
        <fullName evidence="2">Uncharacterized protein</fullName>
    </submittedName>
</protein>
<feature type="region of interest" description="Disordered" evidence="1">
    <location>
        <begin position="15"/>
        <end position="44"/>
    </location>
</feature>
<feature type="non-terminal residue" evidence="2">
    <location>
        <position position="1"/>
    </location>
</feature>
<evidence type="ECO:0000313" key="2">
    <source>
        <dbReference type="EMBL" id="KIJ33828.1"/>
    </source>
</evidence>